<dbReference type="GO" id="GO:0016783">
    <property type="term" value="F:sulfurtransferase activity"/>
    <property type="evidence" value="ECO:0007669"/>
    <property type="project" value="InterPro"/>
</dbReference>
<dbReference type="PANTHER" id="PTHR30592:SF1">
    <property type="entry name" value="SULFUR CARRIER PROTEIN FDHD"/>
    <property type="match status" value="1"/>
</dbReference>
<protein>
    <recommendedName>
        <fullName evidence="3">Sulfur carrier protein FdhD</fullName>
    </recommendedName>
</protein>
<evidence type="ECO:0000313" key="6">
    <source>
        <dbReference type="Proteomes" id="UP001229244"/>
    </source>
</evidence>
<dbReference type="GO" id="GO:0097163">
    <property type="term" value="F:sulfur carrier activity"/>
    <property type="evidence" value="ECO:0007669"/>
    <property type="project" value="UniProtKB-UniRule"/>
</dbReference>
<keyword evidence="1 3" id="KW-0963">Cytoplasm</keyword>
<evidence type="ECO:0000256" key="1">
    <source>
        <dbReference type="ARBA" id="ARBA00022490"/>
    </source>
</evidence>
<feature type="region of interest" description="Disordered" evidence="4">
    <location>
        <begin position="1"/>
        <end position="27"/>
    </location>
</feature>
<evidence type="ECO:0000256" key="2">
    <source>
        <dbReference type="ARBA" id="ARBA00023150"/>
    </source>
</evidence>
<gene>
    <name evidence="3" type="primary">fdhD</name>
    <name evidence="5" type="ORF">J2S73_002460</name>
</gene>
<evidence type="ECO:0000313" key="5">
    <source>
        <dbReference type="EMBL" id="MDQ0316003.1"/>
    </source>
</evidence>
<dbReference type="PIRSF" id="PIRSF015626">
    <property type="entry name" value="FdhD"/>
    <property type="match status" value="1"/>
</dbReference>
<dbReference type="EMBL" id="JAUSUL010000002">
    <property type="protein sequence ID" value="MDQ0316003.1"/>
    <property type="molecule type" value="Genomic_DNA"/>
</dbReference>
<comment type="similarity">
    <text evidence="3">Belongs to the FdhD family.</text>
</comment>
<evidence type="ECO:0000256" key="3">
    <source>
        <dbReference type="HAMAP-Rule" id="MF_00187"/>
    </source>
</evidence>
<dbReference type="Proteomes" id="UP001229244">
    <property type="component" value="Unassembled WGS sequence"/>
</dbReference>
<evidence type="ECO:0000256" key="4">
    <source>
        <dbReference type="SAM" id="MobiDB-lite"/>
    </source>
</evidence>
<proteinExistence type="inferred from homology"/>
<dbReference type="AlphaFoldDB" id="A0AAE4AT80"/>
<keyword evidence="2 3" id="KW-0501">Molybdenum cofactor biosynthesis</keyword>
<dbReference type="PANTHER" id="PTHR30592">
    <property type="entry name" value="FORMATE DEHYDROGENASE"/>
    <property type="match status" value="1"/>
</dbReference>
<dbReference type="Pfam" id="PF02634">
    <property type="entry name" value="FdhD-NarQ"/>
    <property type="match status" value="1"/>
</dbReference>
<reference evidence="5" key="1">
    <citation type="submission" date="2023-07" db="EMBL/GenBank/DDBJ databases">
        <title>Genomic Encyclopedia of Type Strains, Phase IV (KMG-IV): sequencing the most valuable type-strain genomes for metagenomic binning, comparative biology and taxonomic classification.</title>
        <authorList>
            <person name="Goeker M."/>
        </authorList>
    </citation>
    <scope>NUCLEOTIDE SEQUENCE</scope>
    <source>
        <strain evidence="5">DSM 21202</strain>
    </source>
</reference>
<dbReference type="GO" id="GO:0005737">
    <property type="term" value="C:cytoplasm"/>
    <property type="evidence" value="ECO:0007669"/>
    <property type="project" value="UniProtKB-SubCell"/>
</dbReference>
<dbReference type="NCBIfam" id="TIGR00129">
    <property type="entry name" value="fdhD_narQ"/>
    <property type="match status" value="1"/>
</dbReference>
<feature type="active site" description="Cysteine persulfide intermediate" evidence="3">
    <location>
        <position position="124"/>
    </location>
</feature>
<comment type="caution">
    <text evidence="5">The sequence shown here is derived from an EMBL/GenBank/DDBJ whole genome shotgun (WGS) entry which is preliminary data.</text>
</comment>
<dbReference type="GO" id="GO:0006777">
    <property type="term" value="P:Mo-molybdopterin cofactor biosynthetic process"/>
    <property type="evidence" value="ECO:0007669"/>
    <property type="project" value="UniProtKB-UniRule"/>
</dbReference>
<dbReference type="HAMAP" id="MF_00187">
    <property type="entry name" value="FdhD"/>
    <property type="match status" value="1"/>
</dbReference>
<keyword evidence="6" id="KW-1185">Reference proteome</keyword>
<dbReference type="Gene3D" id="3.10.20.10">
    <property type="match status" value="1"/>
</dbReference>
<name>A0AAE4AT80_9HYPH</name>
<organism evidence="5 6">
    <name type="scientific">Amorphus orientalis</name>
    <dbReference type="NCBI Taxonomy" id="649198"/>
    <lineage>
        <taxon>Bacteria</taxon>
        <taxon>Pseudomonadati</taxon>
        <taxon>Pseudomonadota</taxon>
        <taxon>Alphaproteobacteria</taxon>
        <taxon>Hyphomicrobiales</taxon>
        <taxon>Amorphaceae</taxon>
        <taxon>Amorphus</taxon>
    </lineage>
</organism>
<dbReference type="Gene3D" id="3.40.140.10">
    <property type="entry name" value="Cytidine Deaminase, domain 2"/>
    <property type="match status" value="1"/>
</dbReference>
<dbReference type="RefSeq" id="WP_306885830.1">
    <property type="nucleotide sequence ID" value="NZ_JAUSUL010000002.1"/>
</dbReference>
<comment type="subcellular location">
    <subcellularLocation>
        <location evidence="3">Cytoplasm</location>
    </subcellularLocation>
</comment>
<sequence>MAGAVNAHDEADAPVGSQDPRVKTRVWHPDGTFRPGVWALAEEVPVEIRLNGASFAVMMATPRDLEDFVTGFALTEGLLDDVAAIEAIQIENASDGIVADLQAPASSLAAGADRTRGLSGRSGCGVCGVTALGDAVRAALPVPARPPVAPEAIAAAFRQLSEHQPMNRINRSVHAAALATPDGTIVDAREDVGRHNALDKLIGSRARAGDLPLDGFVVLSSRTSFEMVLKAATAGAPLIASISAPTTLALTCARNAGIKLAAAGPDGTVVLVD</sequence>
<accession>A0AAE4AT80</accession>
<dbReference type="InterPro" id="IPR016193">
    <property type="entry name" value="Cytidine_deaminase-like"/>
</dbReference>
<dbReference type="SUPFAM" id="SSF53927">
    <property type="entry name" value="Cytidine deaminase-like"/>
    <property type="match status" value="1"/>
</dbReference>
<dbReference type="InterPro" id="IPR003786">
    <property type="entry name" value="FdhD"/>
</dbReference>
<comment type="function">
    <text evidence="3">Required for formate dehydrogenase (FDH) activity. Acts as a sulfur carrier protein that transfers sulfur from IscS to the molybdenum cofactor prior to its insertion into FDH.</text>
</comment>
<comment type="caution">
    <text evidence="3">Lacks conserved residue(s) required for the propagation of feature annotation.</text>
</comment>